<dbReference type="PANTHER" id="PTHR34035:SF1">
    <property type="entry name" value="TESTIS-EXPRESSED PROTEIN 47"/>
    <property type="match status" value="1"/>
</dbReference>
<gene>
    <name evidence="1" type="ORF">Q5P01_023682</name>
</gene>
<sequence>MKEKTVLQRLIVIAQLPRDVDRTKLGAHYEKLNLQLSKQHMWDIMTGLLLIYPSFLLHVIESSRDILVSVLKDLRDLQHQKDSILVEASKVVFMVHNPQSRLFQQWSNKVLETDQVAGSTQTKGVHEEEETTDTLVCTLLSALQNLSNKPEMSKKAPSGSVLDETLEVIIPQKILQLLKRDELLSPQQYLQMYNSHLNISMDFGQVIRSSCLSTV</sequence>
<proteinExistence type="predicted"/>
<organism evidence="1 2">
    <name type="scientific">Channa striata</name>
    <name type="common">Snakehead murrel</name>
    <name type="synonym">Ophicephalus striatus</name>
    <dbReference type="NCBI Taxonomy" id="64152"/>
    <lineage>
        <taxon>Eukaryota</taxon>
        <taxon>Metazoa</taxon>
        <taxon>Chordata</taxon>
        <taxon>Craniata</taxon>
        <taxon>Vertebrata</taxon>
        <taxon>Euteleostomi</taxon>
        <taxon>Actinopterygii</taxon>
        <taxon>Neopterygii</taxon>
        <taxon>Teleostei</taxon>
        <taxon>Neoteleostei</taxon>
        <taxon>Acanthomorphata</taxon>
        <taxon>Anabantaria</taxon>
        <taxon>Anabantiformes</taxon>
        <taxon>Channoidei</taxon>
        <taxon>Channidae</taxon>
        <taxon>Channa</taxon>
    </lineage>
</organism>
<name>A0AA88J6L7_CHASR</name>
<reference evidence="1" key="1">
    <citation type="submission" date="2023-07" db="EMBL/GenBank/DDBJ databases">
        <title>Chromosome-level Genome Assembly of Striped Snakehead (Channa striata).</title>
        <authorList>
            <person name="Liu H."/>
        </authorList>
    </citation>
    <scope>NUCLEOTIDE SEQUENCE</scope>
    <source>
        <strain evidence="1">Gz</strain>
        <tissue evidence="1">Muscle</tissue>
    </source>
</reference>
<evidence type="ECO:0000313" key="2">
    <source>
        <dbReference type="Proteomes" id="UP001187415"/>
    </source>
</evidence>
<comment type="caution">
    <text evidence="1">The sequence shown here is derived from an EMBL/GenBank/DDBJ whole genome shotgun (WGS) entry which is preliminary data.</text>
</comment>
<keyword evidence="2" id="KW-1185">Reference proteome</keyword>
<evidence type="ECO:0000313" key="1">
    <source>
        <dbReference type="EMBL" id="KAK2820723.1"/>
    </source>
</evidence>
<accession>A0AA88J6L7</accession>
<dbReference type="Proteomes" id="UP001187415">
    <property type="component" value="Unassembled WGS sequence"/>
</dbReference>
<dbReference type="InterPro" id="IPR055308">
    <property type="entry name" value="TEX47-like"/>
</dbReference>
<dbReference type="Pfam" id="PF24787">
    <property type="entry name" value="TEX47"/>
    <property type="match status" value="1"/>
</dbReference>
<evidence type="ECO:0008006" key="3">
    <source>
        <dbReference type="Google" id="ProtNLM"/>
    </source>
</evidence>
<protein>
    <recommendedName>
        <fullName evidence="3">Testis-expressed protein 47</fullName>
    </recommendedName>
</protein>
<dbReference type="AlphaFoldDB" id="A0AA88J6L7"/>
<dbReference type="EMBL" id="JAUPFM010000019">
    <property type="protein sequence ID" value="KAK2820723.1"/>
    <property type="molecule type" value="Genomic_DNA"/>
</dbReference>
<dbReference type="PANTHER" id="PTHR34035">
    <property type="entry name" value="TESTIS-EXPRESSED PROTEIN 47"/>
    <property type="match status" value="1"/>
</dbReference>